<keyword evidence="6 9" id="KW-0443">Lipid metabolism</keyword>
<evidence type="ECO:0000256" key="7">
    <source>
        <dbReference type="ARBA" id="ARBA00023160"/>
    </source>
</evidence>
<evidence type="ECO:0000256" key="6">
    <source>
        <dbReference type="ARBA" id="ARBA00023098"/>
    </source>
</evidence>
<gene>
    <name evidence="9 12" type="primary">fabH</name>
    <name evidence="12" type="ORF">S100892_00535</name>
</gene>
<evidence type="ECO:0000256" key="1">
    <source>
        <dbReference type="ARBA" id="ARBA00008642"/>
    </source>
</evidence>
<dbReference type="CDD" id="cd00830">
    <property type="entry name" value="KAS_III"/>
    <property type="match status" value="1"/>
</dbReference>
<dbReference type="GO" id="GO:0006633">
    <property type="term" value="P:fatty acid biosynthetic process"/>
    <property type="evidence" value="ECO:0007669"/>
    <property type="project" value="UniProtKB-UniRule"/>
</dbReference>
<dbReference type="UniPathway" id="UPA00094"/>
<feature type="active site" evidence="9">
    <location>
        <position position="252"/>
    </location>
</feature>
<evidence type="ECO:0000256" key="4">
    <source>
        <dbReference type="ARBA" id="ARBA00022679"/>
    </source>
</evidence>
<evidence type="ECO:0000313" key="13">
    <source>
        <dbReference type="Proteomes" id="UP000196118"/>
    </source>
</evidence>
<sequence>MSLKILSTAHYVPERVVDNDELSKIMDTNDEWIQSHTGIQTRHYAMGEENTSSLAVEVGQKLLNESGLTADQIDVIILSTITPDALTPATATIVQAKLGAKNAIAFDISAACAGFVFGLSTAEKFMRSGRYRNAMVISAETNSKMMDFKDRTSAVFFGDGAGGVIISADAHNTEDFFIDEELATLAEKNEYIHSGRIPALTAVKANNFPTIDAFFQSGRDVFSFATGVVPPQMVEILNRNDLHDKVDYVICHQANLRIIEKISETINIPMEKFVTNVEQYGNTSSAGIPMALAQLQEKDPNPKTVLMTGFGAGLDYGSMLIRI</sequence>
<keyword evidence="4 9" id="KW-0808">Transferase</keyword>
<evidence type="ECO:0000256" key="2">
    <source>
        <dbReference type="ARBA" id="ARBA00022490"/>
    </source>
</evidence>
<comment type="catalytic activity">
    <reaction evidence="9">
        <text>malonyl-[ACP] + acetyl-CoA + H(+) = 3-oxobutanoyl-[ACP] + CO2 + CoA</text>
        <dbReference type="Rhea" id="RHEA:12080"/>
        <dbReference type="Rhea" id="RHEA-COMP:9623"/>
        <dbReference type="Rhea" id="RHEA-COMP:9625"/>
        <dbReference type="ChEBI" id="CHEBI:15378"/>
        <dbReference type="ChEBI" id="CHEBI:16526"/>
        <dbReference type="ChEBI" id="CHEBI:57287"/>
        <dbReference type="ChEBI" id="CHEBI:57288"/>
        <dbReference type="ChEBI" id="CHEBI:78449"/>
        <dbReference type="ChEBI" id="CHEBI:78450"/>
        <dbReference type="EC" id="2.3.1.180"/>
    </reaction>
</comment>
<dbReference type="GO" id="GO:0004315">
    <property type="term" value="F:3-oxoacyl-[acyl-carrier-protein] synthase activity"/>
    <property type="evidence" value="ECO:0007669"/>
    <property type="project" value="InterPro"/>
</dbReference>
<proteinExistence type="inferred from homology"/>
<dbReference type="EMBL" id="CP021474">
    <property type="protein sequence ID" value="ARW19130.1"/>
    <property type="molecule type" value="Genomic_DNA"/>
</dbReference>
<keyword evidence="8 9" id="KW-0012">Acyltransferase</keyword>
<dbReference type="Gene3D" id="3.40.47.10">
    <property type="match status" value="1"/>
</dbReference>
<name>A0A0R2HE45_PEDPE</name>
<dbReference type="InterPro" id="IPR004655">
    <property type="entry name" value="FabH"/>
</dbReference>
<keyword evidence="5 9" id="KW-0276">Fatty acid metabolism</keyword>
<dbReference type="GO" id="GO:0044550">
    <property type="term" value="P:secondary metabolite biosynthetic process"/>
    <property type="evidence" value="ECO:0007669"/>
    <property type="project" value="TreeGrafter"/>
</dbReference>
<dbReference type="EC" id="2.3.1.180" evidence="9"/>
<comment type="function">
    <text evidence="9">Catalyzes the condensation reaction of fatty acid synthesis by the addition to an acyl acceptor of two carbons from malonyl-ACP. Catalyzes the first condensation reaction which initiates fatty acid synthesis and may therefore play a role in governing the total rate of fatty acid production. Possesses both acetoacetyl-ACP synthase and acetyl transacylase activities. Its substrate specificity determines the biosynthesis of branched-chain and/or straight-chain of fatty acids.</text>
</comment>
<organism evidence="12 13">
    <name type="scientific">Pediococcus pentosaceus</name>
    <dbReference type="NCBI Taxonomy" id="1255"/>
    <lineage>
        <taxon>Bacteria</taxon>
        <taxon>Bacillati</taxon>
        <taxon>Bacillota</taxon>
        <taxon>Bacilli</taxon>
        <taxon>Lactobacillales</taxon>
        <taxon>Lactobacillaceae</taxon>
        <taxon>Pediococcus</taxon>
    </lineage>
</organism>
<reference evidence="12 13" key="1">
    <citation type="submission" date="2017-05" db="EMBL/GenBank/DDBJ databases">
        <title>Genome sequence of Pediococcus pentosaceus strain SRCM100892.</title>
        <authorList>
            <person name="Cho S.H."/>
        </authorList>
    </citation>
    <scope>NUCLEOTIDE SEQUENCE [LARGE SCALE GENOMIC DNA]</scope>
    <source>
        <strain evidence="12 13">SRCM100892</strain>
    </source>
</reference>
<keyword evidence="3 9" id="KW-0444">Lipid biosynthesis</keyword>
<comment type="pathway">
    <text evidence="9">Lipid metabolism; fatty acid biosynthesis.</text>
</comment>
<dbReference type="AlphaFoldDB" id="A0A0R2HE45"/>
<dbReference type="NCBIfam" id="NF006829">
    <property type="entry name" value="PRK09352.1"/>
    <property type="match status" value="1"/>
</dbReference>
<dbReference type="InterPro" id="IPR016039">
    <property type="entry name" value="Thiolase-like"/>
</dbReference>
<feature type="domain" description="Beta-ketoacyl-[acyl-carrier-protein] synthase III N-terminal" evidence="11">
    <location>
        <begin position="106"/>
        <end position="178"/>
    </location>
</feature>
<dbReference type="OMA" id="CAGFTHA"/>
<accession>A0A0R2HE45</accession>
<dbReference type="InterPro" id="IPR013747">
    <property type="entry name" value="ACP_syn_III_C"/>
</dbReference>
<comment type="subunit">
    <text evidence="9">Homodimer.</text>
</comment>
<dbReference type="PANTHER" id="PTHR34069:SF2">
    <property type="entry name" value="BETA-KETOACYL-[ACYL-CARRIER-PROTEIN] SYNTHASE III"/>
    <property type="match status" value="1"/>
</dbReference>
<dbReference type="Proteomes" id="UP000196118">
    <property type="component" value="Chromosome"/>
</dbReference>
<feature type="domain" description="Beta-ketoacyl-[acyl-carrier-protein] synthase III C-terminal" evidence="10">
    <location>
        <begin position="244"/>
        <end position="323"/>
    </location>
</feature>
<dbReference type="InterPro" id="IPR013751">
    <property type="entry name" value="ACP_syn_III_N"/>
</dbReference>
<keyword evidence="9" id="KW-0511">Multifunctional enzyme</keyword>
<dbReference type="NCBIfam" id="TIGR00747">
    <property type="entry name" value="fabH"/>
    <property type="match status" value="1"/>
</dbReference>
<keyword evidence="2 9" id="KW-0963">Cytoplasm</keyword>
<evidence type="ECO:0000256" key="9">
    <source>
        <dbReference type="HAMAP-Rule" id="MF_01815"/>
    </source>
</evidence>
<dbReference type="Pfam" id="PF08541">
    <property type="entry name" value="ACP_syn_III_C"/>
    <property type="match status" value="1"/>
</dbReference>
<dbReference type="PANTHER" id="PTHR34069">
    <property type="entry name" value="3-OXOACYL-[ACYL-CARRIER-PROTEIN] SYNTHASE 3"/>
    <property type="match status" value="1"/>
</dbReference>
<dbReference type="GO" id="GO:0033818">
    <property type="term" value="F:beta-ketoacyl-acyl-carrier-protein synthase III activity"/>
    <property type="evidence" value="ECO:0007669"/>
    <property type="project" value="UniProtKB-UniRule"/>
</dbReference>
<keyword evidence="7 9" id="KW-0275">Fatty acid biosynthesis</keyword>
<feature type="active site" evidence="9">
    <location>
        <position position="112"/>
    </location>
</feature>
<dbReference type="RefSeq" id="WP_002833240.1">
    <property type="nucleotide sequence ID" value="NZ_BEWQ01000004.1"/>
</dbReference>
<dbReference type="Pfam" id="PF08545">
    <property type="entry name" value="ACP_syn_III"/>
    <property type="match status" value="1"/>
</dbReference>
<evidence type="ECO:0000259" key="11">
    <source>
        <dbReference type="Pfam" id="PF08545"/>
    </source>
</evidence>
<dbReference type="HAMAP" id="MF_01815">
    <property type="entry name" value="FabH"/>
    <property type="match status" value="1"/>
</dbReference>
<dbReference type="SUPFAM" id="SSF53901">
    <property type="entry name" value="Thiolase-like"/>
    <property type="match status" value="1"/>
</dbReference>
<protein>
    <recommendedName>
        <fullName evidence="9">Beta-ketoacyl-[acyl-carrier-protein] synthase III</fullName>
        <shortName evidence="9">Beta-ketoacyl-ACP synthase III</shortName>
        <shortName evidence="9">KAS III</shortName>
        <ecNumber evidence="9">2.3.1.180</ecNumber>
    </recommendedName>
    <alternativeName>
        <fullName evidence="9">3-oxoacyl-[acyl-carrier-protein] synthase 3</fullName>
    </alternativeName>
    <alternativeName>
        <fullName evidence="9">3-oxoacyl-[acyl-carrier-protein] synthase III</fullName>
    </alternativeName>
</protein>
<feature type="region of interest" description="ACP-binding" evidence="9">
    <location>
        <begin position="253"/>
        <end position="257"/>
    </location>
</feature>
<feature type="active site" evidence="9">
    <location>
        <position position="282"/>
    </location>
</feature>
<evidence type="ECO:0000256" key="8">
    <source>
        <dbReference type="ARBA" id="ARBA00023315"/>
    </source>
</evidence>
<dbReference type="GO" id="GO:0005737">
    <property type="term" value="C:cytoplasm"/>
    <property type="evidence" value="ECO:0007669"/>
    <property type="project" value="UniProtKB-SubCell"/>
</dbReference>
<evidence type="ECO:0000313" key="12">
    <source>
        <dbReference type="EMBL" id="ARW19130.1"/>
    </source>
</evidence>
<evidence type="ECO:0000259" key="10">
    <source>
        <dbReference type="Pfam" id="PF08541"/>
    </source>
</evidence>
<evidence type="ECO:0000256" key="3">
    <source>
        <dbReference type="ARBA" id="ARBA00022516"/>
    </source>
</evidence>
<evidence type="ECO:0000256" key="5">
    <source>
        <dbReference type="ARBA" id="ARBA00022832"/>
    </source>
</evidence>
<comment type="similarity">
    <text evidence="1 9">Belongs to the thiolase-like superfamily. FabH family.</text>
</comment>
<comment type="subcellular location">
    <subcellularLocation>
        <location evidence="9">Cytoplasm</location>
    </subcellularLocation>
</comment>
<comment type="domain">
    <text evidence="9">The last Arg residue of the ACP-binding site is essential for the weak association between ACP/AcpP and FabH.</text>
</comment>
<dbReference type="GeneID" id="33062430"/>